<dbReference type="EMBL" id="KB468113">
    <property type="protein sequence ID" value="PCH40828.1"/>
    <property type="molecule type" value="Genomic_DNA"/>
</dbReference>
<dbReference type="AlphaFoldDB" id="A0A2H3JSS5"/>
<protein>
    <submittedName>
        <fullName evidence="5">NAD(P)-binding protein</fullName>
    </submittedName>
</protein>
<dbReference type="OMA" id="FECAYEL"/>
<comment type="similarity">
    <text evidence="1 4">Belongs to the short-chain dehydrogenases/reductases (SDR) family.</text>
</comment>
<evidence type="ECO:0000313" key="6">
    <source>
        <dbReference type="Proteomes" id="UP000218811"/>
    </source>
</evidence>
<dbReference type="PANTHER" id="PTHR24320">
    <property type="entry name" value="RETINOL DEHYDROGENASE"/>
    <property type="match status" value="1"/>
</dbReference>
<evidence type="ECO:0000256" key="3">
    <source>
        <dbReference type="ARBA" id="ARBA00023002"/>
    </source>
</evidence>
<dbReference type="PANTHER" id="PTHR24320:SF282">
    <property type="entry name" value="WW DOMAIN-CONTAINING OXIDOREDUCTASE"/>
    <property type="match status" value="1"/>
</dbReference>
<dbReference type="PRINTS" id="PR00081">
    <property type="entry name" value="GDHRDH"/>
</dbReference>
<name>A0A2H3JSS5_WOLCO</name>
<dbReference type="Pfam" id="PF00106">
    <property type="entry name" value="adh_short"/>
    <property type="match status" value="1"/>
</dbReference>
<dbReference type="Gene3D" id="3.40.50.720">
    <property type="entry name" value="NAD(P)-binding Rossmann-like Domain"/>
    <property type="match status" value="1"/>
</dbReference>
<accession>A0A2H3JSS5</accession>
<keyword evidence="3" id="KW-0560">Oxidoreductase</keyword>
<dbReference type="OrthoDB" id="191139at2759"/>
<sequence>MVWGFFRAVLNGPSMLYQMYSQLYPPKPEWSTNDIPGLSGQVILITGANTGLGFECAYELAAHGARVYATARSAEKGTPAVNDLNARVAALNDKKSGEVVFLRLDLDDLKSVKAAVEEFKSREKRLDVLINNAGVMMPPVGAANAAGMELQFSTNVLGPFVLTKLLLPVLQQTARQREDGMVRIINISSFAHVAAPLSGIYFDDLFAGSKLARYGQSKLAALLFTNELARRYTDEGIVSISVNPGNIGTPLWRYQSSFFSASTISPLHPVSLGILTHLYASTSLDVTKADSGGYFMPWARKGQPLRQIANDAALASKLWDWCEAETKRADINA</sequence>
<dbReference type="PRINTS" id="PR00080">
    <property type="entry name" value="SDRFAMILY"/>
</dbReference>
<dbReference type="InterPro" id="IPR002347">
    <property type="entry name" value="SDR_fam"/>
</dbReference>
<dbReference type="STRING" id="742152.A0A2H3JSS5"/>
<evidence type="ECO:0000256" key="2">
    <source>
        <dbReference type="ARBA" id="ARBA00022857"/>
    </source>
</evidence>
<keyword evidence="6" id="KW-1185">Reference proteome</keyword>
<evidence type="ECO:0000256" key="1">
    <source>
        <dbReference type="ARBA" id="ARBA00006484"/>
    </source>
</evidence>
<proteinExistence type="inferred from homology"/>
<dbReference type="GO" id="GO:0016491">
    <property type="term" value="F:oxidoreductase activity"/>
    <property type="evidence" value="ECO:0007669"/>
    <property type="project" value="UniProtKB-KW"/>
</dbReference>
<organism evidence="5 6">
    <name type="scientific">Wolfiporia cocos (strain MD-104)</name>
    <name type="common">Brown rot fungus</name>
    <dbReference type="NCBI Taxonomy" id="742152"/>
    <lineage>
        <taxon>Eukaryota</taxon>
        <taxon>Fungi</taxon>
        <taxon>Dikarya</taxon>
        <taxon>Basidiomycota</taxon>
        <taxon>Agaricomycotina</taxon>
        <taxon>Agaricomycetes</taxon>
        <taxon>Polyporales</taxon>
        <taxon>Phaeolaceae</taxon>
        <taxon>Wolfiporia</taxon>
    </lineage>
</organism>
<evidence type="ECO:0000313" key="5">
    <source>
        <dbReference type="EMBL" id="PCH40828.1"/>
    </source>
</evidence>
<dbReference type="SUPFAM" id="SSF51735">
    <property type="entry name" value="NAD(P)-binding Rossmann-fold domains"/>
    <property type="match status" value="1"/>
</dbReference>
<gene>
    <name evidence="5" type="ORF">WOLCODRAFT_137027</name>
</gene>
<evidence type="ECO:0000256" key="4">
    <source>
        <dbReference type="RuleBase" id="RU000363"/>
    </source>
</evidence>
<dbReference type="Proteomes" id="UP000218811">
    <property type="component" value="Unassembled WGS sequence"/>
</dbReference>
<keyword evidence="2" id="KW-0521">NADP</keyword>
<reference evidence="5 6" key="1">
    <citation type="journal article" date="2012" name="Science">
        <title>The Paleozoic origin of enzymatic lignin decomposition reconstructed from 31 fungal genomes.</title>
        <authorList>
            <person name="Floudas D."/>
            <person name="Binder M."/>
            <person name="Riley R."/>
            <person name="Barry K."/>
            <person name="Blanchette R.A."/>
            <person name="Henrissat B."/>
            <person name="Martinez A.T."/>
            <person name="Otillar R."/>
            <person name="Spatafora J.W."/>
            <person name="Yadav J.S."/>
            <person name="Aerts A."/>
            <person name="Benoit I."/>
            <person name="Boyd A."/>
            <person name="Carlson A."/>
            <person name="Copeland A."/>
            <person name="Coutinho P.M."/>
            <person name="de Vries R.P."/>
            <person name="Ferreira P."/>
            <person name="Findley K."/>
            <person name="Foster B."/>
            <person name="Gaskell J."/>
            <person name="Glotzer D."/>
            <person name="Gorecki P."/>
            <person name="Heitman J."/>
            <person name="Hesse C."/>
            <person name="Hori C."/>
            <person name="Igarashi K."/>
            <person name="Jurgens J.A."/>
            <person name="Kallen N."/>
            <person name="Kersten P."/>
            <person name="Kohler A."/>
            <person name="Kuees U."/>
            <person name="Kumar T.K.A."/>
            <person name="Kuo A."/>
            <person name="LaButti K."/>
            <person name="Larrondo L.F."/>
            <person name="Lindquist E."/>
            <person name="Ling A."/>
            <person name="Lombard V."/>
            <person name="Lucas S."/>
            <person name="Lundell T."/>
            <person name="Martin R."/>
            <person name="McLaughlin D.J."/>
            <person name="Morgenstern I."/>
            <person name="Morin E."/>
            <person name="Murat C."/>
            <person name="Nagy L.G."/>
            <person name="Nolan M."/>
            <person name="Ohm R.A."/>
            <person name="Patyshakuliyeva A."/>
            <person name="Rokas A."/>
            <person name="Ruiz-Duenas F.J."/>
            <person name="Sabat G."/>
            <person name="Salamov A."/>
            <person name="Samejima M."/>
            <person name="Schmutz J."/>
            <person name="Slot J.C."/>
            <person name="St John F."/>
            <person name="Stenlid J."/>
            <person name="Sun H."/>
            <person name="Sun S."/>
            <person name="Syed K."/>
            <person name="Tsang A."/>
            <person name="Wiebenga A."/>
            <person name="Young D."/>
            <person name="Pisabarro A."/>
            <person name="Eastwood D.C."/>
            <person name="Martin F."/>
            <person name="Cullen D."/>
            <person name="Grigoriev I.V."/>
            <person name="Hibbett D.S."/>
        </authorList>
    </citation>
    <scope>NUCLEOTIDE SEQUENCE [LARGE SCALE GENOMIC DNA]</scope>
    <source>
        <strain evidence="5 6">MD-104</strain>
    </source>
</reference>
<dbReference type="InterPro" id="IPR036291">
    <property type="entry name" value="NAD(P)-bd_dom_sf"/>
</dbReference>